<dbReference type="NCBIfam" id="NF009114">
    <property type="entry name" value="PRK12464.1"/>
    <property type="match status" value="1"/>
</dbReference>
<comment type="caution">
    <text evidence="13">The sequence shown here is derived from an EMBL/GenBank/DDBJ whole genome shotgun (WGS) entry which is preliminary data.</text>
</comment>
<comment type="caution">
    <text evidence="9">Lacks conserved residue(s) required for the propagation of feature annotation.</text>
</comment>
<feature type="binding site" evidence="9">
    <location>
        <position position="177"/>
    </location>
    <ligand>
        <name>1-deoxy-D-xylulose 5-phosphate</name>
        <dbReference type="ChEBI" id="CHEBI:57792"/>
    </ligand>
</feature>
<feature type="binding site" evidence="9">
    <location>
        <position position="13"/>
    </location>
    <ligand>
        <name>NADPH</name>
        <dbReference type="ChEBI" id="CHEBI:57783"/>
    </ligand>
</feature>
<evidence type="ECO:0000259" key="10">
    <source>
        <dbReference type="Pfam" id="PF02670"/>
    </source>
</evidence>
<feature type="binding site" evidence="9">
    <location>
        <position position="16"/>
    </location>
    <ligand>
        <name>NADPH</name>
        <dbReference type="ChEBI" id="CHEBI:57783"/>
    </ligand>
</feature>
<sequence>MEFEKKIAVLGSTGSIGTQTLEIAREYKGIKIEAMSAHSNIDLIEKQAREFKPKTVCLTDEGKAKDLKIKLADTDIKVVQGKEGLIETATADSADTVVTAVVGISGLEPTIEAIKAKKNIALANKETLVTGGHIVMDLAKENGVAILPVDSEHSAIFQSLQGCKDRREVKRILLTASGGPFFGKKREELVDIKPEDALKHPNWNMGAKVTIDSSTLVNKGLEVMEAKWLFGTDNIKVLVHRQSVVHSMVEFVDNGVIAQLGAPDMRLPIQYALTYPNRLPMKNNELDFTKYPSLTFDEPDTDTFYALKLAYDALKDGGIKPTVFNSADEAAVELFMQGKISYLGISDAIAKAMSEIKNIENPTISDIWETDKLAREIVYRFEKESLI</sequence>
<keyword evidence="6 9" id="KW-0464">Manganese</keyword>
<feature type="binding site" evidence="9">
    <location>
        <position position="14"/>
    </location>
    <ligand>
        <name>NADPH</name>
        <dbReference type="ChEBI" id="CHEBI:57783"/>
    </ligand>
</feature>
<feature type="binding site" evidence="9">
    <location>
        <position position="218"/>
    </location>
    <ligand>
        <name>1-deoxy-D-xylulose 5-phosphate</name>
        <dbReference type="ChEBI" id="CHEBI:57792"/>
    </ligand>
</feature>
<dbReference type="PANTHER" id="PTHR30525:SF0">
    <property type="entry name" value="1-DEOXY-D-XYLULOSE 5-PHOSPHATE REDUCTOISOMERASE, CHLOROPLASTIC"/>
    <property type="match status" value="1"/>
</dbReference>
<feature type="binding site" evidence="9">
    <location>
        <position position="152"/>
    </location>
    <ligand>
        <name>Mn(2+)</name>
        <dbReference type="ChEBI" id="CHEBI:29035"/>
    </ligand>
</feature>
<comment type="pathway">
    <text evidence="1 9">Isoprenoid biosynthesis; isopentenyl diphosphate biosynthesis via DXP pathway; isopentenyl diphosphate from 1-deoxy-D-xylulose 5-phosphate: step 1/6.</text>
</comment>
<dbReference type="EC" id="1.1.1.267" evidence="9"/>
<dbReference type="AlphaFoldDB" id="A0AAE3J8C6"/>
<dbReference type="RefSeq" id="WP_308455812.1">
    <property type="nucleotide sequence ID" value="NZ_JAJEQM010000002.1"/>
</dbReference>
<dbReference type="GO" id="GO:0070402">
    <property type="term" value="F:NADPH binding"/>
    <property type="evidence" value="ECO:0007669"/>
    <property type="project" value="InterPro"/>
</dbReference>
<keyword evidence="4 9" id="KW-0521">NADP</keyword>
<protein>
    <recommendedName>
        <fullName evidence="9">1-deoxy-D-xylulose 5-phosphate reductoisomerase</fullName>
        <shortName evidence="9">DXP reductoisomerase</shortName>
        <ecNumber evidence="9">1.1.1.267</ecNumber>
    </recommendedName>
    <alternativeName>
        <fullName evidence="9">1-deoxyxylulose-5-phosphate reductoisomerase</fullName>
    </alternativeName>
    <alternativeName>
        <fullName evidence="9">2-C-methyl-D-erythritol 4-phosphate synthase</fullName>
    </alternativeName>
</protein>
<evidence type="ECO:0000256" key="5">
    <source>
        <dbReference type="ARBA" id="ARBA00023002"/>
    </source>
</evidence>
<comment type="cofactor">
    <cofactor evidence="9">
        <name>Mg(2+)</name>
        <dbReference type="ChEBI" id="CHEBI:18420"/>
    </cofactor>
    <cofactor evidence="9">
        <name>Mn(2+)</name>
        <dbReference type="ChEBI" id="CHEBI:29035"/>
    </cofactor>
</comment>
<evidence type="ECO:0000259" key="12">
    <source>
        <dbReference type="Pfam" id="PF13288"/>
    </source>
</evidence>
<dbReference type="Gene3D" id="3.40.50.720">
    <property type="entry name" value="NAD(P)-binding Rossmann-like Domain"/>
    <property type="match status" value="1"/>
</dbReference>
<proteinExistence type="inferred from homology"/>
<feature type="domain" description="DXP reductoisomerase C-terminal" evidence="12">
    <location>
        <begin position="260"/>
        <end position="376"/>
    </location>
</feature>
<feature type="domain" description="1-deoxy-D-xylulose 5-phosphate reductoisomerase C-terminal" evidence="11">
    <location>
        <begin position="146"/>
        <end position="230"/>
    </location>
</feature>
<dbReference type="NCBIfam" id="TIGR00243">
    <property type="entry name" value="Dxr"/>
    <property type="match status" value="1"/>
</dbReference>
<dbReference type="Proteomes" id="UP001198242">
    <property type="component" value="Unassembled WGS sequence"/>
</dbReference>
<feature type="domain" description="1-deoxy-D-xylulose 5-phosphate reductoisomerase N-terminal" evidence="10">
    <location>
        <begin position="7"/>
        <end position="132"/>
    </location>
</feature>
<reference evidence="13 14" key="1">
    <citation type="submission" date="2021-10" db="EMBL/GenBank/DDBJ databases">
        <title>Anaerobic single-cell dispensing facilitates the cultivation of human gut bacteria.</title>
        <authorList>
            <person name="Afrizal A."/>
        </authorList>
    </citation>
    <scope>NUCLEOTIDE SEQUENCE [LARGE SCALE GENOMIC DNA]</scope>
    <source>
        <strain evidence="13 14">CLA-AA-H232</strain>
    </source>
</reference>
<dbReference type="InterPro" id="IPR013644">
    <property type="entry name" value="DXP_reductoisomerase_C"/>
</dbReference>
<feature type="binding site" evidence="9">
    <location>
        <position position="126"/>
    </location>
    <ligand>
        <name>NADPH</name>
        <dbReference type="ChEBI" id="CHEBI:57783"/>
    </ligand>
</feature>
<keyword evidence="5 9" id="KW-0560">Oxidoreductase</keyword>
<gene>
    <name evidence="9" type="primary">dxr</name>
    <name evidence="13" type="ORF">LKE05_02500</name>
</gene>
<dbReference type="EMBL" id="JAJEQM010000002">
    <property type="protein sequence ID" value="MCC2209663.1"/>
    <property type="molecule type" value="Genomic_DNA"/>
</dbReference>
<dbReference type="GO" id="GO:0030145">
    <property type="term" value="F:manganese ion binding"/>
    <property type="evidence" value="ECO:0007669"/>
    <property type="project" value="TreeGrafter"/>
</dbReference>
<feature type="binding site" evidence="9">
    <location>
        <position position="151"/>
    </location>
    <ligand>
        <name>1-deoxy-D-xylulose 5-phosphate</name>
        <dbReference type="ChEBI" id="CHEBI:57792"/>
    </ligand>
</feature>
<dbReference type="InterPro" id="IPR026877">
    <property type="entry name" value="DXPR_C"/>
</dbReference>
<feature type="binding site" evidence="9">
    <location>
        <position position="150"/>
    </location>
    <ligand>
        <name>Mn(2+)</name>
        <dbReference type="ChEBI" id="CHEBI:29035"/>
    </ligand>
</feature>
<dbReference type="Pfam" id="PF13288">
    <property type="entry name" value="DXPR_C"/>
    <property type="match status" value="1"/>
</dbReference>
<evidence type="ECO:0000313" key="14">
    <source>
        <dbReference type="Proteomes" id="UP001198242"/>
    </source>
</evidence>
<feature type="binding site" evidence="9">
    <location>
        <position position="152"/>
    </location>
    <ligand>
        <name>1-deoxy-D-xylulose 5-phosphate</name>
        <dbReference type="ChEBI" id="CHEBI:57792"/>
    </ligand>
</feature>
<dbReference type="Pfam" id="PF02670">
    <property type="entry name" value="DXP_reductoisom"/>
    <property type="match status" value="1"/>
</dbReference>
<organism evidence="13 14">
    <name type="scientific">Hominilimicola fabiformis</name>
    <dbReference type="NCBI Taxonomy" id="2885356"/>
    <lineage>
        <taxon>Bacteria</taxon>
        <taxon>Bacillati</taxon>
        <taxon>Bacillota</taxon>
        <taxon>Clostridia</taxon>
        <taxon>Eubacteriales</taxon>
        <taxon>Oscillospiraceae</taxon>
        <taxon>Hominilimicola</taxon>
    </lineage>
</organism>
<dbReference type="PANTHER" id="PTHR30525">
    <property type="entry name" value="1-DEOXY-D-XYLULOSE 5-PHOSPHATE REDUCTOISOMERASE"/>
    <property type="match status" value="1"/>
</dbReference>
<comment type="similarity">
    <text evidence="2 9">Belongs to the DXR family.</text>
</comment>
<name>A0AAE3J8C6_9FIRM</name>
<feature type="binding site" evidence="9">
    <location>
        <position position="222"/>
    </location>
    <ligand>
        <name>1-deoxy-D-xylulose 5-phosphate</name>
        <dbReference type="ChEBI" id="CHEBI:57792"/>
    </ligand>
</feature>
<dbReference type="InterPro" id="IPR013512">
    <property type="entry name" value="DXP_reductoisomerase_N"/>
</dbReference>
<feature type="binding site" evidence="9">
    <location>
        <position position="200"/>
    </location>
    <ligand>
        <name>1-deoxy-D-xylulose 5-phosphate</name>
        <dbReference type="ChEBI" id="CHEBI:57792"/>
    </ligand>
</feature>
<evidence type="ECO:0000256" key="6">
    <source>
        <dbReference type="ARBA" id="ARBA00023211"/>
    </source>
</evidence>
<evidence type="ECO:0000313" key="13">
    <source>
        <dbReference type="EMBL" id="MCC2209663.1"/>
    </source>
</evidence>
<dbReference type="SUPFAM" id="SSF51735">
    <property type="entry name" value="NAD(P)-binding Rossmann-fold domains"/>
    <property type="match status" value="1"/>
</dbReference>
<dbReference type="Gene3D" id="1.10.1740.10">
    <property type="match status" value="1"/>
</dbReference>
<feature type="binding site" evidence="9">
    <location>
        <position position="206"/>
    </location>
    <ligand>
        <name>NADPH</name>
        <dbReference type="ChEBI" id="CHEBI:57783"/>
    </ligand>
</feature>
<evidence type="ECO:0000256" key="2">
    <source>
        <dbReference type="ARBA" id="ARBA00006825"/>
    </source>
</evidence>
<dbReference type="Pfam" id="PF08436">
    <property type="entry name" value="DXP_redisom_C"/>
    <property type="match status" value="1"/>
</dbReference>
<keyword evidence="3 9" id="KW-0479">Metal-binding</keyword>
<dbReference type="GO" id="GO:0030604">
    <property type="term" value="F:1-deoxy-D-xylulose-5-phosphate reductoisomerase activity"/>
    <property type="evidence" value="ECO:0007669"/>
    <property type="project" value="UniProtKB-UniRule"/>
</dbReference>
<feature type="binding site" evidence="9">
    <location>
        <position position="222"/>
    </location>
    <ligand>
        <name>Mn(2+)</name>
        <dbReference type="ChEBI" id="CHEBI:29035"/>
    </ligand>
</feature>
<feature type="binding site" evidence="9">
    <location>
        <position position="125"/>
    </location>
    <ligand>
        <name>1-deoxy-D-xylulose 5-phosphate</name>
        <dbReference type="ChEBI" id="CHEBI:57792"/>
    </ligand>
</feature>
<dbReference type="SUPFAM" id="SSF69055">
    <property type="entry name" value="1-deoxy-D-xylulose-5-phosphate reductoisomerase, C-terminal domain"/>
    <property type="match status" value="1"/>
</dbReference>
<evidence type="ECO:0000256" key="7">
    <source>
        <dbReference type="ARBA" id="ARBA00023229"/>
    </source>
</evidence>
<dbReference type="HAMAP" id="MF_00183">
    <property type="entry name" value="DXP_reductoisom"/>
    <property type="match status" value="1"/>
</dbReference>
<evidence type="ECO:0000256" key="4">
    <source>
        <dbReference type="ARBA" id="ARBA00022857"/>
    </source>
</evidence>
<keyword evidence="9" id="KW-0460">Magnesium</keyword>
<feature type="binding site" evidence="9">
    <location>
        <position position="40"/>
    </location>
    <ligand>
        <name>NADPH</name>
        <dbReference type="ChEBI" id="CHEBI:57783"/>
    </ligand>
</feature>
<dbReference type="SUPFAM" id="SSF55347">
    <property type="entry name" value="Glyceraldehyde-3-phosphate dehydrogenase-like, C-terminal domain"/>
    <property type="match status" value="1"/>
</dbReference>
<dbReference type="PIRSF" id="PIRSF006205">
    <property type="entry name" value="Dxp_reductismrs"/>
    <property type="match status" value="1"/>
</dbReference>
<feature type="binding site" evidence="9">
    <location>
        <position position="124"/>
    </location>
    <ligand>
        <name>NADPH</name>
        <dbReference type="ChEBI" id="CHEBI:57783"/>
    </ligand>
</feature>
<feature type="binding site" evidence="9">
    <location>
        <position position="219"/>
    </location>
    <ligand>
        <name>1-deoxy-D-xylulose 5-phosphate</name>
        <dbReference type="ChEBI" id="CHEBI:57792"/>
    </ligand>
</feature>
<dbReference type="InterPro" id="IPR036291">
    <property type="entry name" value="NAD(P)-bd_dom_sf"/>
</dbReference>
<evidence type="ECO:0000256" key="3">
    <source>
        <dbReference type="ARBA" id="ARBA00022723"/>
    </source>
</evidence>
<evidence type="ECO:0000256" key="1">
    <source>
        <dbReference type="ARBA" id="ARBA00005094"/>
    </source>
</evidence>
<dbReference type="GO" id="GO:0051484">
    <property type="term" value="P:isopentenyl diphosphate biosynthetic process, methylerythritol 4-phosphate pathway involved in terpenoid biosynthetic process"/>
    <property type="evidence" value="ECO:0007669"/>
    <property type="project" value="UniProtKB-ARBA"/>
</dbReference>
<feature type="binding site" evidence="9">
    <location>
        <position position="15"/>
    </location>
    <ligand>
        <name>NADPH</name>
        <dbReference type="ChEBI" id="CHEBI:57783"/>
    </ligand>
</feature>
<evidence type="ECO:0000256" key="9">
    <source>
        <dbReference type="HAMAP-Rule" id="MF_00183"/>
    </source>
</evidence>
<dbReference type="InterPro" id="IPR003821">
    <property type="entry name" value="DXP_reductoisomerase"/>
</dbReference>
<comment type="function">
    <text evidence="9">Catalyzes the NADPH-dependent rearrangement and reduction of 1-deoxy-D-xylulose-5-phosphate (DXP) to 2-C-methyl-D-erythritol 4-phosphate (MEP).</text>
</comment>
<feature type="binding site" evidence="9">
    <location>
        <position position="213"/>
    </location>
    <ligand>
        <name>1-deoxy-D-xylulose 5-phosphate</name>
        <dbReference type="ChEBI" id="CHEBI:57792"/>
    </ligand>
</feature>
<evidence type="ECO:0000259" key="11">
    <source>
        <dbReference type="Pfam" id="PF08436"/>
    </source>
</evidence>
<evidence type="ECO:0000256" key="8">
    <source>
        <dbReference type="ARBA" id="ARBA00048543"/>
    </source>
</evidence>
<keyword evidence="14" id="KW-1185">Reference proteome</keyword>
<comment type="catalytic activity">
    <reaction evidence="8">
        <text>2-C-methyl-D-erythritol 4-phosphate + NADP(+) = 1-deoxy-D-xylulose 5-phosphate + NADPH + H(+)</text>
        <dbReference type="Rhea" id="RHEA:13717"/>
        <dbReference type="ChEBI" id="CHEBI:15378"/>
        <dbReference type="ChEBI" id="CHEBI:57783"/>
        <dbReference type="ChEBI" id="CHEBI:57792"/>
        <dbReference type="ChEBI" id="CHEBI:58262"/>
        <dbReference type="ChEBI" id="CHEBI:58349"/>
        <dbReference type="EC" id="1.1.1.267"/>
    </reaction>
    <physiologicalReaction direction="right-to-left" evidence="8">
        <dbReference type="Rhea" id="RHEA:13719"/>
    </physiologicalReaction>
</comment>
<dbReference type="InterPro" id="IPR036169">
    <property type="entry name" value="DXPR_C_sf"/>
</dbReference>
<keyword evidence="7 9" id="KW-0414">Isoprene biosynthesis</keyword>
<accession>A0AAE3J8C6</accession>
<dbReference type="FunFam" id="3.40.50.720:FF:000045">
    <property type="entry name" value="1-deoxy-D-xylulose 5-phosphate reductoisomerase"/>
    <property type="match status" value="1"/>
</dbReference>